<sequence>MPKHTRASSSVHQHQHHQQQQQQHPQVYANAMNMPASLAPSQQVDIGYNSRPHLPLNTAFYPTMASSSAAPPSMQPQYEQYSAAVVPAPIPHRASSGAWSPQDDQNLLSARQQGLNWNQIRSTYFPNKTPNACRKRHERLMERKGADDWDVRKFEKIAKEYMSMRKEIWQPLAHKVGEKWNVVEARCMNSGLKNIQNAARAGARRERAESGQSFHGYDDDSGISGIGLTPVDDLDASYSSPETGHSSSHSVGSSFHNGYNHMHLNDQAYGHAYPASTGGMSSSDYGSSVSSTAAQGYGPMSTHSHHSQGGSPYLPHGQRLPSVDMGIEAIINRPQHRGAPSGM</sequence>
<feature type="domain" description="Myb-like" evidence="2">
    <location>
        <begin position="91"/>
        <end position="141"/>
    </location>
</feature>
<dbReference type="eggNOG" id="ENOG502SPDA">
    <property type="taxonomic scope" value="Eukaryota"/>
</dbReference>
<dbReference type="InParanoid" id="W3WH44"/>
<dbReference type="GeneID" id="19280077"/>
<dbReference type="InterPro" id="IPR001005">
    <property type="entry name" value="SANT/Myb"/>
</dbReference>
<reference evidence="4" key="1">
    <citation type="journal article" date="2015" name="BMC Genomics">
        <title>Genomic and transcriptomic analysis of the endophytic fungus Pestalotiopsis fici reveals its lifestyle and high potential for synthesis of natural products.</title>
        <authorList>
            <person name="Wang X."/>
            <person name="Zhang X."/>
            <person name="Liu L."/>
            <person name="Xiang M."/>
            <person name="Wang W."/>
            <person name="Sun X."/>
            <person name="Che Y."/>
            <person name="Guo L."/>
            <person name="Liu G."/>
            <person name="Guo L."/>
            <person name="Wang C."/>
            <person name="Yin W.B."/>
            <person name="Stadler M."/>
            <person name="Zhang X."/>
            <person name="Liu X."/>
        </authorList>
    </citation>
    <scope>NUCLEOTIDE SEQUENCE [LARGE SCALE GENOMIC DNA]</scope>
    <source>
        <strain evidence="4">W106-1 / CGMCC3.15140</strain>
    </source>
</reference>
<feature type="compositionally biased region" description="Low complexity" evidence="1">
    <location>
        <begin position="237"/>
        <end position="252"/>
    </location>
</feature>
<organism evidence="3 4">
    <name type="scientific">Pestalotiopsis fici (strain W106-1 / CGMCC3.15140)</name>
    <dbReference type="NCBI Taxonomy" id="1229662"/>
    <lineage>
        <taxon>Eukaryota</taxon>
        <taxon>Fungi</taxon>
        <taxon>Dikarya</taxon>
        <taxon>Ascomycota</taxon>
        <taxon>Pezizomycotina</taxon>
        <taxon>Sordariomycetes</taxon>
        <taxon>Xylariomycetidae</taxon>
        <taxon>Amphisphaeriales</taxon>
        <taxon>Sporocadaceae</taxon>
        <taxon>Pestalotiopsis</taxon>
    </lineage>
</organism>
<dbReference type="OrthoDB" id="4151352at2759"/>
<dbReference type="Gene3D" id="1.10.10.60">
    <property type="entry name" value="Homeodomain-like"/>
    <property type="match status" value="1"/>
</dbReference>
<feature type="region of interest" description="Disordered" evidence="1">
    <location>
        <begin position="198"/>
        <end position="252"/>
    </location>
</feature>
<dbReference type="EMBL" id="KI912123">
    <property type="protein sequence ID" value="ETS73119.1"/>
    <property type="molecule type" value="Genomic_DNA"/>
</dbReference>
<dbReference type="STRING" id="1229662.W3WH44"/>
<dbReference type="RefSeq" id="XP_007841836.1">
    <property type="nucleotide sequence ID" value="XM_007843645.1"/>
</dbReference>
<name>W3WH44_PESFW</name>
<feature type="region of interest" description="Disordered" evidence="1">
    <location>
        <begin position="278"/>
        <end position="320"/>
    </location>
</feature>
<accession>W3WH44</accession>
<evidence type="ECO:0000256" key="1">
    <source>
        <dbReference type="SAM" id="MobiDB-lite"/>
    </source>
</evidence>
<feature type="compositionally biased region" description="Low complexity" evidence="1">
    <location>
        <begin position="278"/>
        <end position="291"/>
    </location>
</feature>
<dbReference type="SUPFAM" id="SSF46689">
    <property type="entry name" value="Homeodomain-like"/>
    <property type="match status" value="1"/>
</dbReference>
<dbReference type="Pfam" id="PF13921">
    <property type="entry name" value="Myb_DNA-bind_6"/>
    <property type="match status" value="1"/>
</dbReference>
<dbReference type="Proteomes" id="UP000030651">
    <property type="component" value="Unassembled WGS sequence"/>
</dbReference>
<evidence type="ECO:0000313" key="3">
    <source>
        <dbReference type="EMBL" id="ETS73119.1"/>
    </source>
</evidence>
<evidence type="ECO:0000313" key="4">
    <source>
        <dbReference type="Proteomes" id="UP000030651"/>
    </source>
</evidence>
<gene>
    <name evidence="3" type="ORF">PFICI_15064</name>
</gene>
<dbReference type="AlphaFoldDB" id="W3WH44"/>
<protein>
    <recommendedName>
        <fullName evidence="2">Myb-like domain-containing protein</fullName>
    </recommendedName>
</protein>
<dbReference type="KEGG" id="pfy:PFICI_15064"/>
<proteinExistence type="predicted"/>
<dbReference type="CDD" id="cd00167">
    <property type="entry name" value="SANT"/>
    <property type="match status" value="1"/>
</dbReference>
<dbReference type="InterPro" id="IPR009057">
    <property type="entry name" value="Homeodomain-like_sf"/>
</dbReference>
<dbReference type="PROSITE" id="PS50090">
    <property type="entry name" value="MYB_LIKE"/>
    <property type="match status" value="1"/>
</dbReference>
<dbReference type="OMA" id="NSPQYMT"/>
<evidence type="ECO:0000259" key="2">
    <source>
        <dbReference type="PROSITE" id="PS50090"/>
    </source>
</evidence>
<keyword evidence="4" id="KW-1185">Reference proteome</keyword>
<dbReference type="HOGENOM" id="CLU_052843_0_0_1"/>
<feature type="region of interest" description="Disordered" evidence="1">
    <location>
        <begin position="1"/>
        <end position="25"/>
    </location>
</feature>